<evidence type="ECO:0000313" key="6">
    <source>
        <dbReference type="EMBL" id="STS99962.1"/>
    </source>
</evidence>
<name>A0A377UV31_KLEPN</name>
<proteinExistence type="predicted"/>
<keyword evidence="4" id="KW-0067">ATP-binding</keyword>
<dbReference type="GO" id="GO:0016787">
    <property type="term" value="F:hydrolase activity"/>
    <property type="evidence" value="ECO:0007669"/>
    <property type="project" value="UniProtKB-KW"/>
</dbReference>
<evidence type="ECO:0000256" key="1">
    <source>
        <dbReference type="ARBA" id="ARBA00022741"/>
    </source>
</evidence>
<dbReference type="AlphaFoldDB" id="A0A377UV31"/>
<dbReference type="GO" id="GO:0003677">
    <property type="term" value="F:DNA binding"/>
    <property type="evidence" value="ECO:0007669"/>
    <property type="project" value="InterPro"/>
</dbReference>
<dbReference type="PANTHER" id="PTHR11070:SF30">
    <property type="entry name" value="F-BOX DNA HELICASE 1"/>
    <property type="match status" value="1"/>
</dbReference>
<accession>A0A377UV31</accession>
<evidence type="ECO:0000256" key="4">
    <source>
        <dbReference type="ARBA" id="ARBA00022840"/>
    </source>
</evidence>
<evidence type="ECO:0000313" key="7">
    <source>
        <dbReference type="Proteomes" id="UP000255518"/>
    </source>
</evidence>
<dbReference type="Pfam" id="PF13361">
    <property type="entry name" value="UvrD_C"/>
    <property type="match status" value="1"/>
</dbReference>
<dbReference type="GO" id="GO:0005524">
    <property type="term" value="F:ATP binding"/>
    <property type="evidence" value="ECO:0007669"/>
    <property type="project" value="UniProtKB-KW"/>
</dbReference>
<keyword evidence="3 6" id="KW-0347">Helicase</keyword>
<evidence type="ECO:0000256" key="3">
    <source>
        <dbReference type="ARBA" id="ARBA00022806"/>
    </source>
</evidence>
<dbReference type="Proteomes" id="UP000255518">
    <property type="component" value="Unassembled WGS sequence"/>
</dbReference>
<dbReference type="Gene3D" id="3.40.50.300">
    <property type="entry name" value="P-loop containing nucleotide triphosphate hydrolases"/>
    <property type="match status" value="1"/>
</dbReference>
<dbReference type="EMBL" id="UGKT01000001">
    <property type="protein sequence ID" value="STS99962.1"/>
    <property type="molecule type" value="Genomic_DNA"/>
</dbReference>
<evidence type="ECO:0000259" key="5">
    <source>
        <dbReference type="Pfam" id="PF13361"/>
    </source>
</evidence>
<dbReference type="GO" id="GO:0031297">
    <property type="term" value="P:replication fork processing"/>
    <property type="evidence" value="ECO:0007669"/>
    <property type="project" value="TreeGrafter"/>
</dbReference>
<keyword evidence="2" id="KW-0378">Hydrolase</keyword>
<dbReference type="PANTHER" id="PTHR11070">
    <property type="entry name" value="UVRD / RECB / PCRA DNA HELICASE FAMILY MEMBER"/>
    <property type="match status" value="1"/>
</dbReference>
<dbReference type="InterPro" id="IPR027417">
    <property type="entry name" value="P-loop_NTPase"/>
</dbReference>
<sequence length="207" mass="23862">MFLPGDVGHRAILHRTVMGVIETALSATESGAQVFWVGGIDAYQINELQDLYWFSMAEPDRVKNKKLLDEYEDYFEYQEVAKATKDPEMMRAVKIINSYDEIPERLTTLRRNTVKEEFGADITVSTAHRCKGLEWDFVQLYDDFPDVLDPELDPMARDDEINLLYVASTRAMRILALNSAVEMVIRYITQKTHGREADEDGRRSDRS</sequence>
<dbReference type="GO" id="GO:0000724">
    <property type="term" value="P:double-strand break repair via homologous recombination"/>
    <property type="evidence" value="ECO:0007669"/>
    <property type="project" value="TreeGrafter"/>
</dbReference>
<dbReference type="InterPro" id="IPR014017">
    <property type="entry name" value="DNA_helicase_UvrD-like_C"/>
</dbReference>
<keyword evidence="1" id="KW-0547">Nucleotide-binding</keyword>
<gene>
    <name evidence="6" type="ORF">NCTC13443_00205</name>
</gene>
<dbReference type="SUPFAM" id="SSF52540">
    <property type="entry name" value="P-loop containing nucleoside triphosphate hydrolases"/>
    <property type="match status" value="1"/>
</dbReference>
<dbReference type="InterPro" id="IPR000212">
    <property type="entry name" value="DNA_helicase_UvrD/REP"/>
</dbReference>
<protein>
    <submittedName>
        <fullName evidence="6">Putative DNA helicase</fullName>
    </submittedName>
</protein>
<organism evidence="6 7">
    <name type="scientific">Klebsiella pneumoniae</name>
    <dbReference type="NCBI Taxonomy" id="573"/>
    <lineage>
        <taxon>Bacteria</taxon>
        <taxon>Pseudomonadati</taxon>
        <taxon>Pseudomonadota</taxon>
        <taxon>Gammaproteobacteria</taxon>
        <taxon>Enterobacterales</taxon>
        <taxon>Enterobacteriaceae</taxon>
        <taxon>Klebsiella/Raoultella group</taxon>
        <taxon>Klebsiella</taxon>
        <taxon>Klebsiella pneumoniae complex</taxon>
    </lineage>
</organism>
<feature type="domain" description="UvrD-like helicase C-terminal" evidence="5">
    <location>
        <begin position="84"/>
        <end position="177"/>
    </location>
</feature>
<dbReference type="GO" id="GO:0043138">
    <property type="term" value="F:3'-5' DNA helicase activity"/>
    <property type="evidence" value="ECO:0007669"/>
    <property type="project" value="TreeGrafter"/>
</dbReference>
<reference evidence="6 7" key="1">
    <citation type="submission" date="2018-06" db="EMBL/GenBank/DDBJ databases">
        <authorList>
            <consortium name="Pathogen Informatics"/>
            <person name="Doyle S."/>
        </authorList>
    </citation>
    <scope>NUCLEOTIDE SEQUENCE [LARGE SCALE GENOMIC DNA]</scope>
    <source>
        <strain evidence="6 7">NCTC13443</strain>
    </source>
</reference>
<evidence type="ECO:0000256" key="2">
    <source>
        <dbReference type="ARBA" id="ARBA00022801"/>
    </source>
</evidence>